<protein>
    <recommendedName>
        <fullName evidence="2">UPF0102 protein NCTC10295_01736</fullName>
    </recommendedName>
</protein>
<reference evidence="3 4" key="1">
    <citation type="submission" date="2018-06" db="EMBL/GenBank/DDBJ databases">
        <authorList>
            <consortium name="Pathogen Informatics"/>
            <person name="Doyle S."/>
        </authorList>
    </citation>
    <scope>NUCLEOTIDE SEQUENCE [LARGE SCALE GENOMIC DNA]</scope>
    <source>
        <strain evidence="3 4">NCTC10295</strain>
    </source>
</reference>
<dbReference type="Gene3D" id="3.40.1350.10">
    <property type="match status" value="1"/>
</dbReference>
<sequence>MRLNHTQGRAGEDAALAFLEAQGCRLLARNWHCAYGEIDLIVKNGNTILFVEVKYRRSSGFGGAAYSITPSKLLKLQRSVEYYLLQHGLKNAACRLDAVLIQGNDAPVWVQNITG</sequence>
<dbReference type="CDD" id="cd20736">
    <property type="entry name" value="PoNe_Nuclease"/>
    <property type="match status" value="1"/>
</dbReference>
<dbReference type="EMBL" id="UGQS01000002">
    <property type="protein sequence ID" value="STZ76943.1"/>
    <property type="molecule type" value="Genomic_DNA"/>
</dbReference>
<dbReference type="RefSeq" id="WP_066076419.1">
    <property type="nucleotide sequence ID" value="NZ_CP181246.1"/>
</dbReference>
<dbReference type="HAMAP" id="MF_00048">
    <property type="entry name" value="UPF0102"/>
    <property type="match status" value="1"/>
</dbReference>
<evidence type="ECO:0000313" key="3">
    <source>
        <dbReference type="EMBL" id="STZ76943.1"/>
    </source>
</evidence>
<name>A0A378UJQ1_BERDE</name>
<dbReference type="AlphaFoldDB" id="A0A378UJQ1"/>
<dbReference type="InterPro" id="IPR011856">
    <property type="entry name" value="tRNA_endonuc-like_dom_sf"/>
</dbReference>
<keyword evidence="4" id="KW-1185">Reference proteome</keyword>
<dbReference type="PANTHER" id="PTHR34039:SF1">
    <property type="entry name" value="UPF0102 PROTEIN YRAN"/>
    <property type="match status" value="1"/>
</dbReference>
<dbReference type="SUPFAM" id="SSF52980">
    <property type="entry name" value="Restriction endonuclease-like"/>
    <property type="match status" value="1"/>
</dbReference>
<dbReference type="InterPro" id="IPR003509">
    <property type="entry name" value="UPF0102_YraN-like"/>
</dbReference>
<comment type="similarity">
    <text evidence="1 2">Belongs to the UPF0102 family.</text>
</comment>
<evidence type="ECO:0000256" key="1">
    <source>
        <dbReference type="ARBA" id="ARBA00006738"/>
    </source>
</evidence>
<evidence type="ECO:0000313" key="4">
    <source>
        <dbReference type="Proteomes" id="UP000254651"/>
    </source>
</evidence>
<proteinExistence type="inferred from homology"/>
<dbReference type="Proteomes" id="UP000254651">
    <property type="component" value="Unassembled WGS sequence"/>
</dbReference>
<gene>
    <name evidence="3" type="ORF">NCTC10295_01736</name>
</gene>
<dbReference type="GO" id="GO:0003676">
    <property type="term" value="F:nucleic acid binding"/>
    <property type="evidence" value="ECO:0007669"/>
    <property type="project" value="InterPro"/>
</dbReference>
<dbReference type="NCBIfam" id="TIGR00252">
    <property type="entry name" value="YraN family protein"/>
    <property type="match status" value="1"/>
</dbReference>
<evidence type="ECO:0000256" key="2">
    <source>
        <dbReference type="HAMAP-Rule" id="MF_00048"/>
    </source>
</evidence>
<dbReference type="InterPro" id="IPR011335">
    <property type="entry name" value="Restrct_endonuc-II-like"/>
</dbReference>
<organism evidence="3 4">
    <name type="scientific">Bergeriella denitrificans</name>
    <name type="common">Neisseria denitrificans</name>
    <dbReference type="NCBI Taxonomy" id="494"/>
    <lineage>
        <taxon>Bacteria</taxon>
        <taxon>Pseudomonadati</taxon>
        <taxon>Pseudomonadota</taxon>
        <taxon>Betaproteobacteria</taxon>
        <taxon>Neisseriales</taxon>
        <taxon>Neisseriaceae</taxon>
        <taxon>Bergeriella</taxon>
    </lineage>
</organism>
<accession>A0A378UJQ1</accession>
<dbReference type="NCBIfam" id="NF009150">
    <property type="entry name" value="PRK12497.1-3"/>
    <property type="match status" value="1"/>
</dbReference>
<dbReference type="PANTHER" id="PTHR34039">
    <property type="entry name" value="UPF0102 PROTEIN YRAN"/>
    <property type="match status" value="1"/>
</dbReference>
<dbReference type="Pfam" id="PF02021">
    <property type="entry name" value="UPF0102"/>
    <property type="match status" value="1"/>
</dbReference>